<feature type="chain" id="PRO_5037841441" evidence="1">
    <location>
        <begin position="22"/>
        <end position="326"/>
    </location>
</feature>
<keyword evidence="3" id="KW-1185">Reference proteome</keyword>
<dbReference type="InterPro" id="IPR036188">
    <property type="entry name" value="FAD/NAD-bd_sf"/>
</dbReference>
<evidence type="ECO:0000256" key="1">
    <source>
        <dbReference type="SAM" id="SignalP"/>
    </source>
</evidence>
<reference evidence="2" key="1">
    <citation type="submission" date="2021-03" db="EMBL/GenBank/DDBJ databases">
        <title>novel species isolated from a fishpond in China.</title>
        <authorList>
            <person name="Lu H."/>
            <person name="Cai Z."/>
        </authorList>
    </citation>
    <scope>NUCLEOTIDE SEQUENCE</scope>
    <source>
        <strain evidence="2">JCM 30855</strain>
    </source>
</reference>
<comment type="caution">
    <text evidence="2">The sequence shown here is derived from an EMBL/GenBank/DDBJ whole genome shotgun (WGS) entry which is preliminary data.</text>
</comment>
<dbReference type="Pfam" id="PF13450">
    <property type="entry name" value="NAD_binding_8"/>
    <property type="match status" value="1"/>
</dbReference>
<dbReference type="PANTHER" id="PTHR16128:SF5">
    <property type="entry name" value="FAD_NAD(P)-BINDING OXIDOREDUCTASE FAMILY PROTEIN"/>
    <property type="match status" value="1"/>
</dbReference>
<name>A0A939IS49_9ALTE</name>
<dbReference type="RefSeq" id="WP_206574909.1">
    <property type="nucleotide sequence ID" value="NZ_JAFKCV010000010.1"/>
</dbReference>
<dbReference type="SUPFAM" id="SSF51905">
    <property type="entry name" value="FAD/NAD(P)-binding domain"/>
    <property type="match status" value="1"/>
</dbReference>
<dbReference type="AlphaFoldDB" id="A0A939IS49"/>
<organism evidence="2 3">
    <name type="scientific">Bowmanella dokdonensis</name>
    <dbReference type="NCBI Taxonomy" id="751969"/>
    <lineage>
        <taxon>Bacteria</taxon>
        <taxon>Pseudomonadati</taxon>
        <taxon>Pseudomonadota</taxon>
        <taxon>Gammaproteobacteria</taxon>
        <taxon>Alteromonadales</taxon>
        <taxon>Alteromonadaceae</taxon>
        <taxon>Bowmanella</taxon>
    </lineage>
</organism>
<keyword evidence="1" id="KW-0732">Signal</keyword>
<dbReference type="PANTHER" id="PTHR16128">
    <property type="entry name" value="FAD/NAD(P)-BINDING OXIDOREDUCTASE FAMILY PROTEIN"/>
    <property type="match status" value="1"/>
</dbReference>
<gene>
    <name evidence="2" type="ORF">J0A66_16300</name>
</gene>
<dbReference type="EMBL" id="JAFKCV010000010">
    <property type="protein sequence ID" value="MBN7826799.1"/>
    <property type="molecule type" value="Genomic_DNA"/>
</dbReference>
<dbReference type="Proteomes" id="UP000664654">
    <property type="component" value="Unassembled WGS sequence"/>
</dbReference>
<dbReference type="Gene3D" id="3.50.50.60">
    <property type="entry name" value="FAD/NAD(P)-binding domain"/>
    <property type="match status" value="1"/>
</dbReference>
<sequence length="326" mass="36705">MKFAIVGAGMSGCLLCSYLTAAGHQVTVFEKSRGPGGRSSTKRTDWGSFDPGASFLRTADPDLLEQLQPLEALGIVRPWSVTPYDKTDYFSAQQTHDQFFVFTPGMNAACRFWLQGASLLNSIQITHMQEMPKGWMLWDQQQRKFGLFDYVVVTAPWPQTRHLLSEHLPDIADTRETDWLPCWSVAMQLARPVTDAMPVIYAHQQLLQLAVLDSAKPDRQAKRQIWVVQFSHPESARLQYTAKDEVARRAASALGELLELPPLQVSHSYQHYWRFARLSPLGHLPGLIHDPERRLMGLGDWSMGGSLPCVFKTAHKAVKALYDSIA</sequence>
<evidence type="ECO:0000313" key="2">
    <source>
        <dbReference type="EMBL" id="MBN7826799.1"/>
    </source>
</evidence>
<dbReference type="Gene3D" id="3.90.660.10">
    <property type="match status" value="1"/>
</dbReference>
<proteinExistence type="predicted"/>
<feature type="signal peptide" evidence="1">
    <location>
        <begin position="1"/>
        <end position="21"/>
    </location>
</feature>
<accession>A0A939IS49</accession>
<protein>
    <submittedName>
        <fullName evidence="2">NAD(P)-binding protein</fullName>
    </submittedName>
</protein>
<evidence type="ECO:0000313" key="3">
    <source>
        <dbReference type="Proteomes" id="UP000664654"/>
    </source>
</evidence>